<evidence type="ECO:0000259" key="2">
    <source>
        <dbReference type="PROSITE" id="PS50030"/>
    </source>
</evidence>
<dbReference type="PROSITE" id="PS50030">
    <property type="entry name" value="UBA"/>
    <property type="match status" value="1"/>
</dbReference>
<dbReference type="InterPro" id="IPR015940">
    <property type="entry name" value="UBA"/>
</dbReference>
<dbReference type="SUPFAM" id="SSF46934">
    <property type="entry name" value="UBA-like"/>
    <property type="match status" value="1"/>
</dbReference>
<accession>A0A183ARX7</accession>
<feature type="region of interest" description="Disordered" evidence="1">
    <location>
        <begin position="246"/>
        <end position="316"/>
    </location>
</feature>
<sequence length="316" mass="32714">LQAEKSQAFDEALAKLSSLGYPVPLVASTLKICKGDYQAALDRLLATSTSGLTINGPGAVPSTPVRGVSSAGPRSNRGSRRGGGGGRRGRGGYDPNEEDDPRFDPAAAAAAAGLPSRPSTGLTALEDLMPTVNRSSAVGVPMQSGPSGSTVQKRVQLPVGCPILAQNMTGDYEEAVMLGQLTFPGTGAGGGDKVVLVVYTRHLDDGRREEEEELVPLSLIRTLNKERITLDMVPHAPAERARVYNINSTGPSSATHTPFGDGDVESAHGFGGHRGYRGRGRSGYRGSRSRGGSSGSGGGRGRGPGPRRGFRGTPRG</sequence>
<evidence type="ECO:0000313" key="3">
    <source>
        <dbReference type="WBParaSite" id="ECPE_0000974301-mRNA-1"/>
    </source>
</evidence>
<feature type="region of interest" description="Disordered" evidence="1">
    <location>
        <begin position="51"/>
        <end position="103"/>
    </location>
</feature>
<feature type="compositionally biased region" description="Polar residues" evidence="1">
    <location>
        <begin position="246"/>
        <end position="256"/>
    </location>
</feature>
<organism evidence="3">
    <name type="scientific">Echinostoma caproni</name>
    <dbReference type="NCBI Taxonomy" id="27848"/>
    <lineage>
        <taxon>Eukaryota</taxon>
        <taxon>Metazoa</taxon>
        <taxon>Spiralia</taxon>
        <taxon>Lophotrochozoa</taxon>
        <taxon>Platyhelminthes</taxon>
        <taxon>Trematoda</taxon>
        <taxon>Digenea</taxon>
        <taxon>Plagiorchiida</taxon>
        <taxon>Echinostomata</taxon>
        <taxon>Echinostomatoidea</taxon>
        <taxon>Echinostomatidae</taxon>
        <taxon>Echinostoma</taxon>
    </lineage>
</organism>
<protein>
    <submittedName>
        <fullName evidence="3">UBA domain-containing protein</fullName>
    </submittedName>
</protein>
<proteinExistence type="predicted"/>
<reference evidence="3" key="1">
    <citation type="submission" date="2016-06" db="UniProtKB">
        <authorList>
            <consortium name="WormBaseParasite"/>
        </authorList>
    </citation>
    <scope>IDENTIFICATION</scope>
</reference>
<name>A0A183ARX7_9TREM</name>
<evidence type="ECO:0000256" key="1">
    <source>
        <dbReference type="SAM" id="MobiDB-lite"/>
    </source>
</evidence>
<dbReference type="InterPro" id="IPR009060">
    <property type="entry name" value="UBA-like_sf"/>
</dbReference>
<dbReference type="WBParaSite" id="ECPE_0000974301-mRNA-1">
    <property type="protein sequence ID" value="ECPE_0000974301-mRNA-1"/>
    <property type="gene ID" value="ECPE_0000974301"/>
</dbReference>
<feature type="domain" description="UBA" evidence="2">
    <location>
        <begin position="8"/>
        <end position="47"/>
    </location>
</feature>
<dbReference type="AlphaFoldDB" id="A0A183ARX7"/>
<feature type="compositionally biased region" description="Gly residues" evidence="1">
    <location>
        <begin position="292"/>
        <end position="306"/>
    </location>
</feature>